<dbReference type="InterPro" id="IPR001611">
    <property type="entry name" value="Leu-rich_rpt"/>
</dbReference>
<protein>
    <submittedName>
        <fullName evidence="5">Serine threonine-protein kinase BRI1-like</fullName>
    </submittedName>
</protein>
<gene>
    <name evidence="5" type="ORF">SEMRO_1101_G241380.1</name>
</gene>
<evidence type="ECO:0000256" key="3">
    <source>
        <dbReference type="ARBA" id="ARBA00023136"/>
    </source>
</evidence>
<comment type="caution">
    <text evidence="5">The sequence shown here is derived from an EMBL/GenBank/DDBJ whole genome shotgun (WGS) entry which is preliminary data.</text>
</comment>
<dbReference type="AlphaFoldDB" id="A0A9N8HNN8"/>
<dbReference type="SMART" id="SM00369">
    <property type="entry name" value="LRR_TYP"/>
    <property type="match status" value="4"/>
</dbReference>
<name>A0A9N8HNN8_9STRA</name>
<feature type="signal peptide" evidence="4">
    <location>
        <begin position="1"/>
        <end position="17"/>
    </location>
</feature>
<dbReference type="FunFam" id="3.80.10.10:FF:000095">
    <property type="entry name" value="LRR receptor-like serine/threonine-protein kinase GSO1"/>
    <property type="match status" value="1"/>
</dbReference>
<dbReference type="EMBL" id="CAICTM010001099">
    <property type="protein sequence ID" value="CAB9520421.1"/>
    <property type="molecule type" value="Genomic_DNA"/>
</dbReference>
<dbReference type="SUPFAM" id="SSF52058">
    <property type="entry name" value="L domain-like"/>
    <property type="match status" value="2"/>
</dbReference>
<keyword evidence="2" id="KW-0677">Repeat</keyword>
<dbReference type="InterPro" id="IPR003591">
    <property type="entry name" value="Leu-rich_rpt_typical-subtyp"/>
</dbReference>
<evidence type="ECO:0000256" key="4">
    <source>
        <dbReference type="SAM" id="SignalP"/>
    </source>
</evidence>
<evidence type="ECO:0000313" key="5">
    <source>
        <dbReference type="EMBL" id="CAB9520421.1"/>
    </source>
</evidence>
<keyword evidence="5" id="KW-0808">Transferase</keyword>
<evidence type="ECO:0000256" key="2">
    <source>
        <dbReference type="ARBA" id="ARBA00022737"/>
    </source>
</evidence>
<evidence type="ECO:0000313" key="6">
    <source>
        <dbReference type="Proteomes" id="UP001153069"/>
    </source>
</evidence>
<keyword evidence="1" id="KW-0433">Leucine-rich repeat</keyword>
<dbReference type="Gene3D" id="3.80.10.10">
    <property type="entry name" value="Ribonuclease Inhibitor"/>
    <property type="match status" value="2"/>
</dbReference>
<sequence>MKLTALLLLCLTPLVAGGACTGDGGTCETVFSSVTCTEVGGNEESCLHATGTCENVCERANVAGYDSPCLCTKEFQGCTGAECDYEVSCGGTIDCADFDNAVHCSVSKGCKWDPSADPTDTVEASIFTVDDYMTYLVNQGVSNEEDFLVSSSPQSMALQFIAVDDGLDLGVPNGDLDTTEGYEFITRYALAVLYYATLGPRQWSFELNFLQATPVCSWYSVLQYADSSTEVRGVVCSRNATSNPTALYLTNQNARGSLPAELGFITSLVVIDLDNNRIAGPIPESYQNLSNLTNFFAQGNRLNGTFPAWILGLPNIKNINFSTNYLTGTVPVTAGDSQSLVGLAIDNNLLTGSIQDTFDTSVRVGMTDLEQFYIENNLFTGALGPNFMKDLTTLQYLDISDNDFTGSVEAHLFELSQLLVLDMHDNGFDTLPTEFPENNNLTLLALQKCSFSSQPIPPSISNLGGLKHLDLSQNALTGEIPSSIGMTNLTYLFLAQNDFVANPIPSWIDDLTSLQELSLKSTQRTGTIPSFLGDLSDLVILDLDDNDLVGTIPHSLGNLGELHILLLNRNNLVSVIPDTFTSLSSLRLLYLDANELIQGDLDVLFCSNPDFEDKPVIVASCDVCDLASSECCAVCCQGTSECNTGFHVPDLDPIWQLGYNRVHFTFGREDFLDKDRVP</sequence>
<evidence type="ECO:0000256" key="1">
    <source>
        <dbReference type="ARBA" id="ARBA00022614"/>
    </source>
</evidence>
<keyword evidence="5" id="KW-0418">Kinase</keyword>
<organism evidence="5 6">
    <name type="scientific">Seminavis robusta</name>
    <dbReference type="NCBI Taxonomy" id="568900"/>
    <lineage>
        <taxon>Eukaryota</taxon>
        <taxon>Sar</taxon>
        <taxon>Stramenopiles</taxon>
        <taxon>Ochrophyta</taxon>
        <taxon>Bacillariophyta</taxon>
        <taxon>Bacillariophyceae</taxon>
        <taxon>Bacillariophycidae</taxon>
        <taxon>Naviculales</taxon>
        <taxon>Naviculaceae</taxon>
        <taxon>Seminavis</taxon>
    </lineage>
</organism>
<keyword evidence="4" id="KW-0732">Signal</keyword>
<accession>A0A9N8HNN8</accession>
<dbReference type="PROSITE" id="PS51257">
    <property type="entry name" value="PROKAR_LIPOPROTEIN"/>
    <property type="match status" value="1"/>
</dbReference>
<proteinExistence type="predicted"/>
<dbReference type="Pfam" id="PF13855">
    <property type="entry name" value="LRR_8"/>
    <property type="match status" value="1"/>
</dbReference>
<dbReference type="InterPro" id="IPR032675">
    <property type="entry name" value="LRR_dom_sf"/>
</dbReference>
<dbReference type="PANTHER" id="PTHR48006">
    <property type="entry name" value="LEUCINE-RICH REPEAT-CONTAINING PROTEIN DDB_G0281931-RELATED"/>
    <property type="match status" value="1"/>
</dbReference>
<dbReference type="FunFam" id="3.80.10.10:FF:000041">
    <property type="entry name" value="LRR receptor-like serine/threonine-protein kinase ERECTA"/>
    <property type="match status" value="1"/>
</dbReference>
<feature type="chain" id="PRO_5040497119" evidence="4">
    <location>
        <begin position="18"/>
        <end position="678"/>
    </location>
</feature>
<keyword evidence="6" id="KW-1185">Reference proteome</keyword>
<dbReference type="OrthoDB" id="676979at2759"/>
<dbReference type="Proteomes" id="UP001153069">
    <property type="component" value="Unassembled WGS sequence"/>
</dbReference>
<dbReference type="GO" id="GO:0016301">
    <property type="term" value="F:kinase activity"/>
    <property type="evidence" value="ECO:0007669"/>
    <property type="project" value="UniProtKB-KW"/>
</dbReference>
<dbReference type="InterPro" id="IPR051824">
    <property type="entry name" value="LRR_Rcpt-Like_S/T_Kinase"/>
</dbReference>
<dbReference type="PANTHER" id="PTHR48006:SF39">
    <property type="entry name" value="PROTEIN KINASE DOMAIN-CONTAINING PROTEIN"/>
    <property type="match status" value="1"/>
</dbReference>
<keyword evidence="3" id="KW-0472">Membrane</keyword>
<dbReference type="Pfam" id="PF00560">
    <property type="entry name" value="LRR_1"/>
    <property type="match status" value="2"/>
</dbReference>
<reference evidence="5" key="1">
    <citation type="submission" date="2020-06" db="EMBL/GenBank/DDBJ databases">
        <authorList>
            <consortium name="Plant Systems Biology data submission"/>
        </authorList>
    </citation>
    <scope>NUCLEOTIDE SEQUENCE</scope>
    <source>
        <strain evidence="5">D6</strain>
    </source>
</reference>